<accession>A0A9D8PSE6</accession>
<name>A0A9D8PSE6_9DELT</name>
<evidence type="ECO:0000313" key="2">
    <source>
        <dbReference type="Proteomes" id="UP000809273"/>
    </source>
</evidence>
<gene>
    <name evidence="1" type="ORF">JW984_16155</name>
</gene>
<reference evidence="1" key="1">
    <citation type="journal article" date="2021" name="Environ. Microbiol.">
        <title>Genomic characterization of three novel Desulfobacterota classes expand the metabolic and phylogenetic diversity of the phylum.</title>
        <authorList>
            <person name="Murphy C.L."/>
            <person name="Biggerstaff J."/>
            <person name="Eichhorn A."/>
            <person name="Ewing E."/>
            <person name="Shahan R."/>
            <person name="Soriano D."/>
            <person name="Stewart S."/>
            <person name="VanMol K."/>
            <person name="Walker R."/>
            <person name="Walters P."/>
            <person name="Elshahed M.S."/>
            <person name="Youssef N.H."/>
        </authorList>
    </citation>
    <scope>NUCLEOTIDE SEQUENCE</scope>
    <source>
        <strain evidence="1">Zod_Metabat.24</strain>
    </source>
</reference>
<proteinExistence type="predicted"/>
<dbReference type="Proteomes" id="UP000809273">
    <property type="component" value="Unassembled WGS sequence"/>
</dbReference>
<evidence type="ECO:0000313" key="1">
    <source>
        <dbReference type="EMBL" id="MBN1574730.1"/>
    </source>
</evidence>
<dbReference type="EMBL" id="JAFGIX010000086">
    <property type="protein sequence ID" value="MBN1574730.1"/>
    <property type="molecule type" value="Genomic_DNA"/>
</dbReference>
<reference evidence="1" key="2">
    <citation type="submission" date="2021-01" db="EMBL/GenBank/DDBJ databases">
        <authorList>
            <person name="Hahn C.R."/>
            <person name="Youssef N.H."/>
            <person name="Elshahed M."/>
        </authorList>
    </citation>
    <scope>NUCLEOTIDE SEQUENCE</scope>
    <source>
        <strain evidence="1">Zod_Metabat.24</strain>
    </source>
</reference>
<comment type="caution">
    <text evidence="1">The sequence shown here is derived from an EMBL/GenBank/DDBJ whole genome shotgun (WGS) entry which is preliminary data.</text>
</comment>
<sequence>MGEIETALEKIKEQREAELMEAVDIVCRFKELDKEYVLNVIAKMSETHNMTPEEVMRKRFGIDVEARRKKKEEEAFHKAFREYRPKTISASIGGEHDESVKAGIEKGRRLKEVYSKWGQVPFEEREKYQGDPETKEE</sequence>
<dbReference type="AlphaFoldDB" id="A0A9D8PSE6"/>
<protein>
    <submittedName>
        <fullName evidence="1">Uncharacterized protein</fullName>
    </submittedName>
</protein>
<organism evidence="1 2">
    <name type="scientific">Candidatus Zymogenus saltonus</name>
    <dbReference type="NCBI Taxonomy" id="2844893"/>
    <lineage>
        <taxon>Bacteria</taxon>
        <taxon>Deltaproteobacteria</taxon>
        <taxon>Candidatus Zymogenia</taxon>
        <taxon>Candidatus Zymogeniales</taxon>
        <taxon>Candidatus Zymogenaceae</taxon>
        <taxon>Candidatus Zymogenus</taxon>
    </lineage>
</organism>